<comment type="caution">
    <text evidence="1">The sequence shown here is derived from an EMBL/GenBank/DDBJ whole genome shotgun (WGS) entry which is preliminary data.</text>
</comment>
<reference evidence="1 2" key="1">
    <citation type="submission" date="2016-08" db="EMBL/GenBank/DDBJ databases">
        <title>A Parts List for Fungal Cellulosomes Revealed by Comparative Genomics.</title>
        <authorList>
            <consortium name="DOE Joint Genome Institute"/>
            <person name="Haitjema C.H."/>
            <person name="Gilmore S.P."/>
            <person name="Henske J.K."/>
            <person name="Solomon K.V."/>
            <person name="De Groot R."/>
            <person name="Kuo A."/>
            <person name="Mondo S.J."/>
            <person name="Salamov A.A."/>
            <person name="Labutti K."/>
            <person name="Zhao Z."/>
            <person name="Chiniquy J."/>
            <person name="Barry K."/>
            <person name="Brewer H.M."/>
            <person name="Purvine S.O."/>
            <person name="Wright A.T."/>
            <person name="Boxma B."/>
            <person name="Van Alen T."/>
            <person name="Hackstein J.H."/>
            <person name="Baker S.E."/>
            <person name="Grigoriev I.V."/>
            <person name="O'Malley M.A."/>
        </authorList>
    </citation>
    <scope>NUCLEOTIDE SEQUENCE [LARGE SCALE GENOMIC DNA]</scope>
    <source>
        <strain evidence="1 2">G1</strain>
    </source>
</reference>
<dbReference type="InterPro" id="IPR029063">
    <property type="entry name" value="SAM-dependent_MTases_sf"/>
</dbReference>
<dbReference type="PANTHER" id="PTHR14614">
    <property type="entry name" value="HEPATOCELLULAR CARCINOMA-ASSOCIATED ANTIGEN"/>
    <property type="match status" value="1"/>
</dbReference>
<gene>
    <name evidence="1" type="ORF">LY90DRAFT_391256</name>
</gene>
<evidence type="ECO:0008006" key="3">
    <source>
        <dbReference type="Google" id="ProtNLM"/>
    </source>
</evidence>
<proteinExistence type="predicted"/>
<dbReference type="SUPFAM" id="SSF53335">
    <property type="entry name" value="S-adenosyl-L-methionine-dependent methyltransferases"/>
    <property type="match status" value="1"/>
</dbReference>
<protein>
    <recommendedName>
        <fullName evidence="3">Protein N-terminal and lysine N-methyltransferase EFM7</fullName>
    </recommendedName>
</protein>
<dbReference type="Pfam" id="PF10294">
    <property type="entry name" value="Methyltransf_16"/>
    <property type="match status" value="1"/>
</dbReference>
<name>A0A1Y2ACS2_9FUNG</name>
<dbReference type="CDD" id="cd02440">
    <property type="entry name" value="AdoMet_MTases"/>
    <property type="match status" value="1"/>
</dbReference>
<dbReference type="InterPro" id="IPR019410">
    <property type="entry name" value="Methyltransf_16"/>
</dbReference>
<organism evidence="1 2">
    <name type="scientific">Neocallimastix californiae</name>
    <dbReference type="NCBI Taxonomy" id="1754190"/>
    <lineage>
        <taxon>Eukaryota</taxon>
        <taxon>Fungi</taxon>
        <taxon>Fungi incertae sedis</taxon>
        <taxon>Chytridiomycota</taxon>
        <taxon>Chytridiomycota incertae sedis</taxon>
        <taxon>Neocallimastigomycetes</taxon>
        <taxon>Neocallimastigales</taxon>
        <taxon>Neocallimastigaceae</taxon>
        <taxon>Neocallimastix</taxon>
    </lineage>
</organism>
<dbReference type="GO" id="GO:0005737">
    <property type="term" value="C:cytoplasm"/>
    <property type="evidence" value="ECO:0007669"/>
    <property type="project" value="TreeGrafter"/>
</dbReference>
<evidence type="ECO:0000313" key="2">
    <source>
        <dbReference type="Proteomes" id="UP000193920"/>
    </source>
</evidence>
<dbReference type="STRING" id="1754190.A0A1Y2ACS2"/>
<dbReference type="Gene3D" id="3.40.50.150">
    <property type="entry name" value="Vaccinia Virus protein VP39"/>
    <property type="match status" value="1"/>
</dbReference>
<accession>A0A1Y2ACS2</accession>
<dbReference type="AlphaFoldDB" id="A0A1Y2ACS2"/>
<dbReference type="PANTHER" id="PTHR14614:SF104">
    <property type="entry name" value="N-METHYLTRANSFERASE, PUTATIVE (AFU_ORTHOLOGUE AFUA_1G17750)-RELATED"/>
    <property type="match status" value="1"/>
</dbReference>
<sequence>MLSMESDDEMDIFEDSLGSLFGETKFAHGDTRKLFPYEISNTEVKVKDNTLYLKLPDVNGGEVYLMSHYIWNSSLLMAKQIENNIINVKGKKVLELGAGAGLPSLISCLNNAKEVVVSDYPDDIIVKNLEFNKKKNIPENLANKITVVGHAWGKNIEQLKSTGKEFEPFDIILCSDTLWMPDQHHSLLETLSKCLSHHQEDNSVPPTVYFFCGIHTGFITVDHFFRKSESMGFKWDLENVYKIVEDSLSL</sequence>
<dbReference type="Proteomes" id="UP000193920">
    <property type="component" value="Unassembled WGS sequence"/>
</dbReference>
<dbReference type="OrthoDB" id="407325at2759"/>
<dbReference type="EMBL" id="MCOG01000292">
    <property type="protein sequence ID" value="ORY20343.1"/>
    <property type="molecule type" value="Genomic_DNA"/>
</dbReference>
<keyword evidence="2" id="KW-1185">Reference proteome</keyword>
<evidence type="ECO:0000313" key="1">
    <source>
        <dbReference type="EMBL" id="ORY20343.1"/>
    </source>
</evidence>